<protein>
    <submittedName>
        <fullName evidence="1">Uncharacterized protein</fullName>
    </submittedName>
</protein>
<accession>A0A0F9PQR1</accession>
<proteinExistence type="predicted"/>
<dbReference type="AlphaFoldDB" id="A0A0F9PQR1"/>
<sequence>MPGLSMSKVISLREPAMQLKAEDSPFSAVILCDEDNERYYDLAYESAKAQNLPFKAIYRAKLNGRVIDEWRKLVDKLKTAWVIYFYADVTLLPTATLRIYPFLVDPSIGSFRVTATNRLLGKTFVNVFGSPDIGICNVAALREVLPSAAPAFDPHLAIAKSGYPTVLLRSRLRTDTGQPGSAGENVTRVIVLGENIADWRPLYTYRWCRIFGAHARTFGGTDYSVLAKSMIEENHLLWQLGLAAFITGTLSHDGPDVRDHMGVIRSEFERAKFLVKEA</sequence>
<dbReference type="EMBL" id="LAZR01002245">
    <property type="protein sequence ID" value="KKN32554.1"/>
    <property type="molecule type" value="Genomic_DNA"/>
</dbReference>
<comment type="caution">
    <text evidence="1">The sequence shown here is derived from an EMBL/GenBank/DDBJ whole genome shotgun (WGS) entry which is preliminary data.</text>
</comment>
<gene>
    <name evidence="1" type="ORF">LCGC14_0812780</name>
</gene>
<name>A0A0F9PQR1_9ZZZZ</name>
<reference evidence="1" key="1">
    <citation type="journal article" date="2015" name="Nature">
        <title>Complex archaea that bridge the gap between prokaryotes and eukaryotes.</title>
        <authorList>
            <person name="Spang A."/>
            <person name="Saw J.H."/>
            <person name="Jorgensen S.L."/>
            <person name="Zaremba-Niedzwiedzka K."/>
            <person name="Martijn J."/>
            <person name="Lind A.E."/>
            <person name="van Eijk R."/>
            <person name="Schleper C."/>
            <person name="Guy L."/>
            <person name="Ettema T.J."/>
        </authorList>
    </citation>
    <scope>NUCLEOTIDE SEQUENCE</scope>
</reference>
<organism evidence="1">
    <name type="scientific">marine sediment metagenome</name>
    <dbReference type="NCBI Taxonomy" id="412755"/>
    <lineage>
        <taxon>unclassified sequences</taxon>
        <taxon>metagenomes</taxon>
        <taxon>ecological metagenomes</taxon>
    </lineage>
</organism>
<evidence type="ECO:0000313" key="1">
    <source>
        <dbReference type="EMBL" id="KKN32554.1"/>
    </source>
</evidence>